<dbReference type="Proteomes" id="UP000195521">
    <property type="component" value="Unassembled WGS sequence"/>
</dbReference>
<evidence type="ECO:0000256" key="1">
    <source>
        <dbReference type="SAM" id="Coils"/>
    </source>
</evidence>
<comment type="caution">
    <text evidence="3">The sequence shown here is derived from an EMBL/GenBank/DDBJ whole genome shotgun (WGS) entry which is preliminary data.</text>
</comment>
<dbReference type="OMA" id="FTLDCKA"/>
<feature type="coiled-coil region" evidence="1">
    <location>
        <begin position="410"/>
        <end position="437"/>
    </location>
</feature>
<keyword evidence="1" id="KW-0175">Coiled coil</keyword>
<feature type="compositionally biased region" description="Basic and acidic residues" evidence="2">
    <location>
        <begin position="350"/>
        <end position="374"/>
    </location>
</feature>
<protein>
    <submittedName>
        <fullName evidence="3">Uncharacterized protein</fullName>
    </submittedName>
</protein>
<reference evidence="4" key="1">
    <citation type="submission" date="2017-04" db="EMBL/GenBank/DDBJ databases">
        <title>Plasmodium gonderi genome.</title>
        <authorList>
            <person name="Arisue N."/>
            <person name="Honma H."/>
            <person name="Kawai S."/>
            <person name="Tougan T."/>
            <person name="Tanabe K."/>
            <person name="Horii T."/>
        </authorList>
    </citation>
    <scope>NUCLEOTIDE SEQUENCE [LARGE SCALE GENOMIC DNA]</scope>
    <source>
        <strain evidence="4">ATCC 30045</strain>
    </source>
</reference>
<dbReference type="AlphaFoldDB" id="A0A1Y1JQF0"/>
<organism evidence="3 4">
    <name type="scientific">Plasmodium gonderi</name>
    <dbReference type="NCBI Taxonomy" id="77519"/>
    <lineage>
        <taxon>Eukaryota</taxon>
        <taxon>Sar</taxon>
        <taxon>Alveolata</taxon>
        <taxon>Apicomplexa</taxon>
        <taxon>Aconoidasida</taxon>
        <taxon>Haemosporida</taxon>
        <taxon>Plasmodiidae</taxon>
        <taxon>Plasmodium</taxon>
        <taxon>Plasmodium (Plasmodium)</taxon>
    </lineage>
</organism>
<dbReference type="GeneID" id="39749795"/>
<evidence type="ECO:0000313" key="4">
    <source>
        <dbReference type="Proteomes" id="UP000195521"/>
    </source>
</evidence>
<proteinExistence type="predicted"/>
<feature type="coiled-coil region" evidence="1">
    <location>
        <begin position="518"/>
        <end position="556"/>
    </location>
</feature>
<sequence>MNELSKDTILLKTKKLKNLCQYEENINSQHLKTLIEILDYFFERYNDYFLSSVVWEVIDKIIILENTIEEKKSIDVDLRTSIKFCEFIFNKLISYTNYDNDNWMYFFSFSFLRRHLCSVISSFLNCSNSSFRRKVESSFTTELLSLTKQIFEKIKVENDLELKVSYTEILWRSFRRIDFATFNIKSFHTDIKVLEKLKNLKIFKFDEECINWLKEENYINRKCVIENGSFIIRGNKKHLNKDFILCYLGKCSLFLYYDNVEEDEKCKIEIPYYHISSVYFENKNLFTLNCKSIIDQTNIFNLWGQDIKDAIYHETISKFSLSLNVKKCSKEIKKELRKLLDKISLKLKKEEKKNNRQSHQKDDHSNKDKKDHKNGVSGTTVKNTREKLDPSLFFSTMSIKDQGMNDKNIESSTRKALETLKREVEKKKKEKSVKEDKLKYEVSSDEKNYTKGCKSERDFKQKRVNRSFLLDYNLDTVTPQNQMKSKNTPERDSDTEVIIRKIISRHNEKKEIFKKTLKKNFSNTLNEIDNNIKELVEKQKNRRNEFHEKYEKKQKSMMFIMEKEINLLTKEINVLIESLKKINMNKNEVITLYEEGTSILSSSEMLQKSQVVVKKIKENLQKMNTDIIGKEKEYSKRKKLCFKALVTAYE</sequence>
<feature type="coiled-coil region" evidence="1">
    <location>
        <begin position="606"/>
        <end position="633"/>
    </location>
</feature>
<name>A0A1Y1JQF0_PLAGO</name>
<dbReference type="RefSeq" id="XP_028545641.1">
    <property type="nucleotide sequence ID" value="XM_028689840.1"/>
</dbReference>
<accession>A0A1Y1JQF0</accession>
<feature type="region of interest" description="Disordered" evidence="2">
    <location>
        <begin position="350"/>
        <end position="382"/>
    </location>
</feature>
<gene>
    <name evidence="3" type="ORF">PGO_133240</name>
</gene>
<dbReference type="OrthoDB" id="371614at2759"/>
<evidence type="ECO:0000256" key="2">
    <source>
        <dbReference type="SAM" id="MobiDB-lite"/>
    </source>
</evidence>
<evidence type="ECO:0000313" key="3">
    <source>
        <dbReference type="EMBL" id="GAW83052.1"/>
    </source>
</evidence>
<dbReference type="EMBL" id="BDQF01000014">
    <property type="protein sequence ID" value="GAW83052.1"/>
    <property type="molecule type" value="Genomic_DNA"/>
</dbReference>
<keyword evidence="4" id="KW-1185">Reference proteome</keyword>